<sequence>MRRIARALLIASCALMPMTPVLAAAARAQENRAETINRIIDQGLNHSEAMLIAHHLTDRIGGRMTNSPAMRAAERWTADRFRAWGLANVRAEPFRFGRGWEILSSRVTLVSPRPLALTAIPVAWTPPTPGTVRAPVIVAPIKRERDFAAWKGRLAGRIVMISLPGTGDEPNEAPFRRLSDSDLAGLDRLEPHRHDPAEIARQLRRASFDAKLDAFLKAEGAVAWVRRSYRDGKLVHGEGYGFARGATPSLPGIELAAEDYRRVARLAQGGEPPVLEILSDVRFDDSDENAYNIIAEVPGTDPAAGYVMAGAHLDSWVAADGAADNAAGVAAVMEAARILKTLGIRPKRTIRFALWAGEEQALLGSLAYVNRHLASWPPMPEGMSGDEVYYRAIHAWPITRKPGAADLAAYFNIDNGAGRIRGIHAEHNVGAVPLLRDWLAPFASLGAGQVAIARTGGTDHVFMQRAGLPGFQFIQDPLDYDSRIHHTNADTFDHLKGDDLRQAATVLAGMLFQAADSAERLPAMPAPTEPVATDPFKVEDPDNAQD</sequence>
<evidence type="ECO:0000256" key="12">
    <source>
        <dbReference type="ARBA" id="ARBA00022824"/>
    </source>
</evidence>
<evidence type="ECO:0000256" key="10">
    <source>
        <dbReference type="ARBA" id="ARBA00022729"/>
    </source>
</evidence>
<dbReference type="InterPro" id="IPR007484">
    <property type="entry name" value="Peptidase_M28"/>
</dbReference>
<keyword evidence="18" id="KW-0458">Lysosome</keyword>
<keyword evidence="10 22" id="KW-0732">Signal</keyword>
<evidence type="ECO:0000256" key="15">
    <source>
        <dbReference type="ARBA" id="ARBA00023049"/>
    </source>
</evidence>
<feature type="domain" description="Peptidase M28" evidence="23">
    <location>
        <begin position="292"/>
        <end position="508"/>
    </location>
</feature>
<dbReference type="Gene3D" id="3.40.630.10">
    <property type="entry name" value="Zn peptidases"/>
    <property type="match status" value="2"/>
</dbReference>
<evidence type="ECO:0000256" key="11">
    <source>
        <dbReference type="ARBA" id="ARBA00022801"/>
    </source>
</evidence>
<evidence type="ECO:0000259" key="23">
    <source>
        <dbReference type="Pfam" id="PF04389"/>
    </source>
</evidence>
<evidence type="ECO:0000256" key="1">
    <source>
        <dbReference type="ARBA" id="ARBA00004240"/>
    </source>
</evidence>
<reference evidence="24 25" key="1">
    <citation type="submission" date="2020-01" db="EMBL/GenBank/DDBJ databases">
        <title>Sphingomonas sp. C33 whole genome sequece.</title>
        <authorList>
            <person name="Park C."/>
        </authorList>
    </citation>
    <scope>NUCLEOTIDE SEQUENCE [LARGE SCALE GENOMIC DNA]</scope>
    <source>
        <strain evidence="24 25">C33</strain>
    </source>
</reference>
<keyword evidence="6" id="KW-0964">Secreted</keyword>
<evidence type="ECO:0000256" key="2">
    <source>
        <dbReference type="ARBA" id="ARBA00004371"/>
    </source>
</evidence>
<evidence type="ECO:0000256" key="8">
    <source>
        <dbReference type="ARBA" id="ARBA00022670"/>
    </source>
</evidence>
<evidence type="ECO:0000256" key="21">
    <source>
        <dbReference type="SAM" id="MobiDB-lite"/>
    </source>
</evidence>
<evidence type="ECO:0000256" key="13">
    <source>
        <dbReference type="ARBA" id="ARBA00022833"/>
    </source>
</evidence>
<evidence type="ECO:0000256" key="4">
    <source>
        <dbReference type="ARBA" id="ARBA00004613"/>
    </source>
</evidence>
<evidence type="ECO:0000256" key="3">
    <source>
        <dbReference type="ARBA" id="ARBA00004555"/>
    </source>
</evidence>
<keyword evidence="12" id="KW-0256">Endoplasmic reticulum</keyword>
<evidence type="ECO:0000256" key="19">
    <source>
        <dbReference type="ARBA" id="ARBA00025833"/>
    </source>
</evidence>
<dbReference type="SUPFAM" id="SSF53187">
    <property type="entry name" value="Zn-dependent exopeptidases"/>
    <property type="match status" value="1"/>
</dbReference>
<accession>A0A7Z2NV26</accession>
<evidence type="ECO:0000256" key="20">
    <source>
        <dbReference type="ARBA" id="ARBA00033328"/>
    </source>
</evidence>
<dbReference type="EMBL" id="CP047895">
    <property type="protein sequence ID" value="QHL89779.1"/>
    <property type="molecule type" value="Genomic_DNA"/>
</dbReference>
<comment type="subunit">
    <text evidence="19">Homodimer. The monomeric form is inactive while the homodimer is active.</text>
</comment>
<comment type="subcellular location">
    <subcellularLocation>
        <location evidence="1">Endoplasmic reticulum</location>
    </subcellularLocation>
    <subcellularLocation>
        <location evidence="3">Golgi apparatus</location>
    </subcellularLocation>
    <subcellularLocation>
        <location evidence="2">Lysosome</location>
    </subcellularLocation>
    <subcellularLocation>
        <location evidence="4">Secreted</location>
    </subcellularLocation>
</comment>
<evidence type="ECO:0000256" key="16">
    <source>
        <dbReference type="ARBA" id="ARBA00023145"/>
    </source>
</evidence>
<keyword evidence="13" id="KW-0862">Zinc</keyword>
<dbReference type="GO" id="GO:0070573">
    <property type="term" value="F:metallodipeptidase activity"/>
    <property type="evidence" value="ECO:0007669"/>
    <property type="project" value="InterPro"/>
</dbReference>
<dbReference type="GO" id="GO:0006508">
    <property type="term" value="P:proteolysis"/>
    <property type="evidence" value="ECO:0007669"/>
    <property type="project" value="UniProtKB-KW"/>
</dbReference>
<evidence type="ECO:0000256" key="14">
    <source>
        <dbReference type="ARBA" id="ARBA00023034"/>
    </source>
</evidence>
<dbReference type="KEGG" id="schy:GVO57_01745"/>
<evidence type="ECO:0000313" key="24">
    <source>
        <dbReference type="EMBL" id="QHL89779.1"/>
    </source>
</evidence>
<dbReference type="InterPro" id="IPR039866">
    <property type="entry name" value="CPQ"/>
</dbReference>
<keyword evidence="7" id="KW-0121">Carboxypeptidase</keyword>
<evidence type="ECO:0000256" key="22">
    <source>
        <dbReference type="SAM" id="SignalP"/>
    </source>
</evidence>
<keyword evidence="17" id="KW-0325">Glycoprotein</keyword>
<dbReference type="GO" id="GO:0005764">
    <property type="term" value="C:lysosome"/>
    <property type="evidence" value="ECO:0007669"/>
    <property type="project" value="UniProtKB-SubCell"/>
</dbReference>
<keyword evidence="8" id="KW-0645">Protease</keyword>
<dbReference type="GO" id="GO:0046872">
    <property type="term" value="F:metal ion binding"/>
    <property type="evidence" value="ECO:0007669"/>
    <property type="project" value="UniProtKB-KW"/>
</dbReference>
<keyword evidence="14" id="KW-0333">Golgi apparatus</keyword>
<evidence type="ECO:0000256" key="17">
    <source>
        <dbReference type="ARBA" id="ARBA00023180"/>
    </source>
</evidence>
<keyword evidence="25" id="KW-1185">Reference proteome</keyword>
<feature type="signal peptide" evidence="22">
    <location>
        <begin position="1"/>
        <end position="23"/>
    </location>
</feature>
<feature type="region of interest" description="Disordered" evidence="21">
    <location>
        <begin position="524"/>
        <end position="546"/>
    </location>
</feature>
<evidence type="ECO:0000313" key="25">
    <source>
        <dbReference type="Proteomes" id="UP000464468"/>
    </source>
</evidence>
<evidence type="ECO:0000256" key="9">
    <source>
        <dbReference type="ARBA" id="ARBA00022723"/>
    </source>
</evidence>
<gene>
    <name evidence="24" type="ORF">GVO57_01745</name>
</gene>
<feature type="chain" id="PRO_5031157993" description="Carboxypeptidase Q" evidence="22">
    <location>
        <begin position="24"/>
        <end position="546"/>
    </location>
</feature>
<evidence type="ECO:0000256" key="18">
    <source>
        <dbReference type="ARBA" id="ARBA00023228"/>
    </source>
</evidence>
<dbReference type="PANTHER" id="PTHR12053:SF3">
    <property type="entry name" value="CARBOXYPEPTIDASE Q"/>
    <property type="match status" value="1"/>
</dbReference>
<dbReference type="GO" id="GO:0005576">
    <property type="term" value="C:extracellular region"/>
    <property type="evidence" value="ECO:0007669"/>
    <property type="project" value="UniProtKB-SubCell"/>
</dbReference>
<dbReference type="AlphaFoldDB" id="A0A7Z2NV26"/>
<protein>
    <recommendedName>
        <fullName evidence="5">Carboxypeptidase Q</fullName>
    </recommendedName>
    <alternativeName>
        <fullName evidence="20">Plasma glutamate carboxypeptidase</fullName>
    </alternativeName>
</protein>
<dbReference type="Proteomes" id="UP000464468">
    <property type="component" value="Chromosome"/>
</dbReference>
<evidence type="ECO:0000256" key="5">
    <source>
        <dbReference type="ARBA" id="ARBA00014116"/>
    </source>
</evidence>
<name>A0A7Z2NV26_9SPHN</name>
<dbReference type="GO" id="GO:0004180">
    <property type="term" value="F:carboxypeptidase activity"/>
    <property type="evidence" value="ECO:0007669"/>
    <property type="project" value="UniProtKB-KW"/>
</dbReference>
<organism evidence="24 25">
    <name type="scientific">Sphingomonas changnyeongensis</name>
    <dbReference type="NCBI Taxonomy" id="2698679"/>
    <lineage>
        <taxon>Bacteria</taxon>
        <taxon>Pseudomonadati</taxon>
        <taxon>Pseudomonadota</taxon>
        <taxon>Alphaproteobacteria</taxon>
        <taxon>Sphingomonadales</taxon>
        <taxon>Sphingomonadaceae</taxon>
        <taxon>Sphingomonas</taxon>
    </lineage>
</organism>
<keyword evidence="9" id="KW-0479">Metal-binding</keyword>
<dbReference type="PANTHER" id="PTHR12053">
    <property type="entry name" value="PROTEASE FAMILY M28 PLASMA GLUTAMATE CARBOXYPEPTIDASE-RELATED"/>
    <property type="match status" value="1"/>
</dbReference>
<dbReference type="Pfam" id="PF04389">
    <property type="entry name" value="Peptidase_M28"/>
    <property type="match status" value="1"/>
</dbReference>
<keyword evidence="11 24" id="KW-0378">Hydrolase</keyword>
<evidence type="ECO:0000256" key="7">
    <source>
        <dbReference type="ARBA" id="ARBA00022645"/>
    </source>
</evidence>
<keyword evidence="16" id="KW-0865">Zymogen</keyword>
<evidence type="ECO:0000256" key="6">
    <source>
        <dbReference type="ARBA" id="ARBA00022525"/>
    </source>
</evidence>
<proteinExistence type="predicted"/>
<keyword evidence="15" id="KW-0482">Metalloprotease</keyword>